<evidence type="ECO:0000256" key="4">
    <source>
        <dbReference type="ARBA" id="ARBA00023136"/>
    </source>
</evidence>
<evidence type="ECO:0000313" key="6">
    <source>
        <dbReference type="Proteomes" id="UP001597351"/>
    </source>
</evidence>
<dbReference type="Gene3D" id="1.10.3630.10">
    <property type="entry name" value="yeast vps74-n-term truncation variant domain like"/>
    <property type="match status" value="1"/>
</dbReference>
<proteinExistence type="predicted"/>
<accession>A0ABW4TFG7</accession>
<evidence type="ECO:0000313" key="5">
    <source>
        <dbReference type="EMBL" id="MFD1945359.1"/>
    </source>
</evidence>
<dbReference type="Pfam" id="PF05719">
    <property type="entry name" value="GPP34"/>
    <property type="match status" value="1"/>
</dbReference>
<name>A0ABW4TFG7_9ACTN</name>
<keyword evidence="6" id="KW-1185">Reference proteome</keyword>
<dbReference type="Proteomes" id="UP001597351">
    <property type="component" value="Unassembled WGS sequence"/>
</dbReference>
<comment type="caution">
    <text evidence="5">The sequence shown here is derived from an EMBL/GenBank/DDBJ whole genome shotgun (WGS) entry which is preliminary data.</text>
</comment>
<dbReference type="InterPro" id="IPR038261">
    <property type="entry name" value="GPP34-like_sf"/>
</dbReference>
<dbReference type="InterPro" id="IPR008628">
    <property type="entry name" value="GPP34-like"/>
</dbReference>
<organism evidence="5 6">
    <name type="scientific">Nocardioides aestuarii</name>
    <dbReference type="NCBI Taxonomy" id="252231"/>
    <lineage>
        <taxon>Bacteria</taxon>
        <taxon>Bacillati</taxon>
        <taxon>Actinomycetota</taxon>
        <taxon>Actinomycetes</taxon>
        <taxon>Propionibacteriales</taxon>
        <taxon>Nocardioidaceae</taxon>
        <taxon>Nocardioides</taxon>
    </lineage>
</organism>
<gene>
    <name evidence="5" type="ORF">ACFSDE_01030</name>
</gene>
<evidence type="ECO:0000256" key="3">
    <source>
        <dbReference type="ARBA" id="ARBA00023121"/>
    </source>
</evidence>
<keyword evidence="3" id="KW-0446">Lipid-binding</keyword>
<reference evidence="6" key="1">
    <citation type="journal article" date="2019" name="Int. J. Syst. Evol. Microbiol.">
        <title>The Global Catalogue of Microorganisms (GCM) 10K type strain sequencing project: providing services to taxonomists for standard genome sequencing and annotation.</title>
        <authorList>
            <consortium name="The Broad Institute Genomics Platform"/>
            <consortium name="The Broad Institute Genome Sequencing Center for Infectious Disease"/>
            <person name="Wu L."/>
            <person name="Ma J."/>
        </authorList>
    </citation>
    <scope>NUCLEOTIDE SEQUENCE [LARGE SCALE GENOMIC DNA]</scope>
    <source>
        <strain evidence="6">CGMCC 1.12477</strain>
    </source>
</reference>
<protein>
    <submittedName>
        <fullName evidence="5">GPP34 family phosphoprotein</fullName>
    </submittedName>
</protein>
<comment type="subcellular location">
    <subcellularLocation>
        <location evidence="1">Golgi apparatus membrane</location>
        <topology evidence="1">Peripheral membrane protein</topology>
        <orientation evidence="1">Cytoplasmic side</orientation>
    </subcellularLocation>
</comment>
<keyword evidence="4" id="KW-0472">Membrane</keyword>
<dbReference type="EMBL" id="JBHUGD010000001">
    <property type="protein sequence ID" value="MFD1945359.1"/>
    <property type="molecule type" value="Genomic_DNA"/>
</dbReference>
<keyword evidence="2" id="KW-0333">Golgi apparatus</keyword>
<sequence>MDGSGTDLLIAEDLLLLLLDDEKGTMPAATQHQPLLGGALLIELALDGLVEVGEKHRLWRTTPVHATAGVEPSDPELRAAVRVVAAKQRNAQDLVNRIGKGARERLLGRLVARGILEQREGRFLGLFPHTTWPAADVAHERQVRQRLHDILVTGLEPDPRSASLVALLHAVGQVHKQVGAPGVPAGDVRRRAKAISEGAWAADAVRDAVQASQAAMTAAVAAATTAATASSGS</sequence>
<evidence type="ECO:0000256" key="1">
    <source>
        <dbReference type="ARBA" id="ARBA00004255"/>
    </source>
</evidence>
<evidence type="ECO:0000256" key="2">
    <source>
        <dbReference type="ARBA" id="ARBA00023034"/>
    </source>
</evidence>
<dbReference type="RefSeq" id="WP_343915750.1">
    <property type="nucleotide sequence ID" value="NZ_BAAAJT010000002.1"/>
</dbReference>